<evidence type="ECO:0000313" key="2">
    <source>
        <dbReference type="EMBL" id="MEF2966158.1"/>
    </source>
</evidence>
<dbReference type="InterPro" id="IPR029058">
    <property type="entry name" value="AB_hydrolase_fold"/>
</dbReference>
<dbReference type="SUPFAM" id="SSF53474">
    <property type="entry name" value="alpha/beta-Hydrolases"/>
    <property type="match status" value="1"/>
</dbReference>
<accession>A0ABU7VQZ3</accession>
<dbReference type="GO" id="GO:0016787">
    <property type="term" value="F:hydrolase activity"/>
    <property type="evidence" value="ECO:0007669"/>
    <property type="project" value="UniProtKB-KW"/>
</dbReference>
<dbReference type="InterPro" id="IPR022742">
    <property type="entry name" value="Hydrolase_4"/>
</dbReference>
<dbReference type="Proteomes" id="UP001306950">
    <property type="component" value="Unassembled WGS sequence"/>
</dbReference>
<keyword evidence="2" id="KW-0378">Hydrolase</keyword>
<dbReference type="EMBL" id="JAZHPZ010000004">
    <property type="protein sequence ID" value="MEF2966158.1"/>
    <property type="molecule type" value="Genomic_DNA"/>
</dbReference>
<sequence>MPIDFQLPLEGGHLLRCSRFPAQAEPQSLILIAHGYKGFKEWGMFPPAAEYLSRSHEVIAFNFSHNGIGDRPDEFTELDKFAVNTYDRELSDLAELAAFVRADEWLGRLPLFLLGHSRGAGVSLIHALDHPGQVRGVISWNGITNLDLFSDQQKLEMRESGRSHVMNGRTKQRMPLDKIILEDLERQRERYDLLGRMERSRDFPVVLIQGSEDGEHLRQGSAELVRRRPDIEWIRIPGGNHTFGTVHPFQGFTEPFTAALQATLDFISNTVKRF</sequence>
<name>A0ABU7VQZ3_9BACL</name>
<gene>
    <name evidence="2" type="ORF">V3851_09985</name>
</gene>
<comment type="caution">
    <text evidence="2">The sequence shown here is derived from an EMBL/GenBank/DDBJ whole genome shotgun (WGS) entry which is preliminary data.</text>
</comment>
<evidence type="ECO:0000259" key="1">
    <source>
        <dbReference type="Pfam" id="PF12146"/>
    </source>
</evidence>
<dbReference type="RefSeq" id="WP_331846393.1">
    <property type="nucleotide sequence ID" value="NZ_JAZHPZ010000004.1"/>
</dbReference>
<proteinExistence type="predicted"/>
<dbReference type="Pfam" id="PF12146">
    <property type="entry name" value="Hydrolase_4"/>
    <property type="match status" value="1"/>
</dbReference>
<keyword evidence="3" id="KW-1185">Reference proteome</keyword>
<protein>
    <submittedName>
        <fullName evidence="2">Alpha/beta fold hydrolase</fullName>
    </submittedName>
</protein>
<dbReference type="Gene3D" id="3.40.50.1820">
    <property type="entry name" value="alpha/beta hydrolase"/>
    <property type="match status" value="1"/>
</dbReference>
<feature type="domain" description="Serine aminopeptidase S33" evidence="1">
    <location>
        <begin position="25"/>
        <end position="154"/>
    </location>
</feature>
<organism evidence="2 3">
    <name type="scientific">Paenibacillus haidiansis</name>
    <dbReference type="NCBI Taxonomy" id="1574488"/>
    <lineage>
        <taxon>Bacteria</taxon>
        <taxon>Bacillati</taxon>
        <taxon>Bacillota</taxon>
        <taxon>Bacilli</taxon>
        <taxon>Bacillales</taxon>
        <taxon>Paenibacillaceae</taxon>
        <taxon>Paenibacillus</taxon>
    </lineage>
</organism>
<evidence type="ECO:0000313" key="3">
    <source>
        <dbReference type="Proteomes" id="UP001306950"/>
    </source>
</evidence>
<reference evidence="2 3" key="1">
    <citation type="submission" date="2024-02" db="EMBL/GenBank/DDBJ databases">
        <title>A nitrogen-fixing paenibacillus bacterium.</title>
        <authorList>
            <person name="Zhang W.L."/>
            <person name="Chen S.F."/>
        </authorList>
    </citation>
    <scope>NUCLEOTIDE SEQUENCE [LARGE SCALE GENOMIC DNA]</scope>
    <source>
        <strain evidence="2 3">M1</strain>
    </source>
</reference>